<dbReference type="GO" id="GO:0008270">
    <property type="term" value="F:zinc ion binding"/>
    <property type="evidence" value="ECO:0007669"/>
    <property type="project" value="UniProtKB-KW"/>
</dbReference>
<dbReference type="Gene3D" id="3.30.160.60">
    <property type="entry name" value="Classic Zinc Finger"/>
    <property type="match status" value="1"/>
</dbReference>
<keyword evidence="1" id="KW-0862">Zinc</keyword>
<name>A0AAD4LLA0_9AGAM</name>
<feature type="compositionally biased region" description="Polar residues" evidence="2">
    <location>
        <begin position="243"/>
        <end position="256"/>
    </location>
</feature>
<keyword evidence="5" id="KW-1185">Reference proteome</keyword>
<feature type="compositionally biased region" description="Polar residues" evidence="2">
    <location>
        <begin position="380"/>
        <end position="394"/>
    </location>
</feature>
<feature type="compositionally biased region" description="Polar residues" evidence="2">
    <location>
        <begin position="135"/>
        <end position="163"/>
    </location>
</feature>
<evidence type="ECO:0000313" key="4">
    <source>
        <dbReference type="EMBL" id="KAH8991500.1"/>
    </source>
</evidence>
<feature type="compositionally biased region" description="Polar residues" evidence="2">
    <location>
        <begin position="119"/>
        <end position="128"/>
    </location>
</feature>
<evidence type="ECO:0000313" key="5">
    <source>
        <dbReference type="Proteomes" id="UP001201163"/>
    </source>
</evidence>
<dbReference type="Proteomes" id="UP001201163">
    <property type="component" value="Unassembled WGS sequence"/>
</dbReference>
<protein>
    <recommendedName>
        <fullName evidence="3">C2H2-type domain-containing protein</fullName>
    </recommendedName>
</protein>
<reference evidence="4" key="1">
    <citation type="submission" date="2022-01" db="EMBL/GenBank/DDBJ databases">
        <title>Comparative genomics reveals a dynamic genome evolution in the ectomycorrhizal milk-cap (Lactarius) mushrooms.</title>
        <authorList>
            <consortium name="DOE Joint Genome Institute"/>
            <person name="Lebreton A."/>
            <person name="Tang N."/>
            <person name="Kuo A."/>
            <person name="LaButti K."/>
            <person name="Drula E."/>
            <person name="Barry K."/>
            <person name="Clum A."/>
            <person name="Lipzen A."/>
            <person name="Mousain D."/>
            <person name="Ng V."/>
            <person name="Wang R."/>
            <person name="Wang X."/>
            <person name="Dai Y."/>
            <person name="Henrissat B."/>
            <person name="Grigoriev I.V."/>
            <person name="Guerin-Laguette A."/>
            <person name="Yu F."/>
            <person name="Martin F.M."/>
        </authorList>
    </citation>
    <scope>NUCLEOTIDE SEQUENCE</scope>
    <source>
        <strain evidence="4">QP</strain>
    </source>
</reference>
<dbReference type="InterPro" id="IPR013087">
    <property type="entry name" value="Znf_C2H2_type"/>
</dbReference>
<sequence length="406" mass="44643">MSQFPVISNVPEYDELRVGAGAHGHLFNDHRGWPTAPDPAPVLQYPSSVPENDGPHLKPLIFHPCNHLPSNSLPDNPQLCHVDVHPTNATACFFNAEDPFLYYYHDQLEGASLASNPSRFGQALSSGRRSPLHTEGSSPPQYSSSFGARMTLSRTPGENNVNTDACREFSPIQDDRHSIYSGDISWVVPDHNESGDFDTLLAAAVSQGLMRDKCAIVTSLGMSSMYPTSPGQPTVAINSTILPTNRSSNHYSPTSPDSDHGNGPAASNFRSESQGRQHNATVSLIASSRASEARRHPKKYWCRTCNVGFSQKQGLRRHNKDAHFSRLLCPYCEDFEWSPGRKYIFKKHLKAKHPEVTPEDTALNLQRQDPRGSRRACGSLKSSNSSPFTHTNGLHSHGTDLPCAHA</sequence>
<evidence type="ECO:0000256" key="2">
    <source>
        <dbReference type="SAM" id="MobiDB-lite"/>
    </source>
</evidence>
<comment type="caution">
    <text evidence="4">The sequence shown here is derived from an EMBL/GenBank/DDBJ whole genome shotgun (WGS) entry which is preliminary data.</text>
</comment>
<dbReference type="EMBL" id="JAKELL010000026">
    <property type="protein sequence ID" value="KAH8991500.1"/>
    <property type="molecule type" value="Genomic_DNA"/>
</dbReference>
<evidence type="ECO:0000256" key="1">
    <source>
        <dbReference type="PROSITE-ProRule" id="PRU00042"/>
    </source>
</evidence>
<organism evidence="4 5">
    <name type="scientific">Lactarius akahatsu</name>
    <dbReference type="NCBI Taxonomy" id="416441"/>
    <lineage>
        <taxon>Eukaryota</taxon>
        <taxon>Fungi</taxon>
        <taxon>Dikarya</taxon>
        <taxon>Basidiomycota</taxon>
        <taxon>Agaricomycotina</taxon>
        <taxon>Agaricomycetes</taxon>
        <taxon>Russulales</taxon>
        <taxon>Russulaceae</taxon>
        <taxon>Lactarius</taxon>
    </lineage>
</organism>
<dbReference type="PROSITE" id="PS00028">
    <property type="entry name" value="ZINC_FINGER_C2H2_1"/>
    <property type="match status" value="1"/>
</dbReference>
<feature type="region of interest" description="Disordered" evidence="2">
    <location>
        <begin position="243"/>
        <end position="281"/>
    </location>
</feature>
<accession>A0AAD4LLA0</accession>
<feature type="region of interest" description="Disordered" evidence="2">
    <location>
        <begin position="119"/>
        <end position="163"/>
    </location>
</feature>
<feature type="compositionally biased region" description="Polar residues" evidence="2">
    <location>
        <begin position="268"/>
        <end position="281"/>
    </location>
</feature>
<feature type="domain" description="C2H2-type" evidence="3">
    <location>
        <begin position="300"/>
        <end position="323"/>
    </location>
</feature>
<dbReference type="PROSITE" id="PS50157">
    <property type="entry name" value="ZINC_FINGER_C2H2_2"/>
    <property type="match status" value="1"/>
</dbReference>
<evidence type="ECO:0000259" key="3">
    <source>
        <dbReference type="PROSITE" id="PS50157"/>
    </source>
</evidence>
<dbReference type="AlphaFoldDB" id="A0AAD4LLA0"/>
<feature type="region of interest" description="Disordered" evidence="2">
    <location>
        <begin position="354"/>
        <end position="394"/>
    </location>
</feature>
<proteinExistence type="predicted"/>
<keyword evidence="1" id="KW-0863">Zinc-finger</keyword>
<keyword evidence="1" id="KW-0479">Metal-binding</keyword>
<gene>
    <name evidence="4" type="ORF">EDB92DRAFT_660762</name>
</gene>